<evidence type="ECO:0000256" key="1">
    <source>
        <dbReference type="SAM" id="Phobius"/>
    </source>
</evidence>
<protein>
    <recommendedName>
        <fullName evidence="2">Mce/MlaD domain-containing protein</fullName>
    </recommendedName>
</protein>
<gene>
    <name evidence="3" type="ORF">DSCW_35040</name>
</gene>
<reference evidence="3 4" key="1">
    <citation type="submission" date="2019-11" db="EMBL/GenBank/DDBJ databases">
        <title>Comparative genomics of hydrocarbon-degrading Desulfosarcina strains.</title>
        <authorList>
            <person name="Watanabe M."/>
            <person name="Kojima H."/>
            <person name="Fukui M."/>
        </authorList>
    </citation>
    <scope>NUCLEOTIDE SEQUENCE [LARGE SCALE GENOMIC DNA]</scope>
    <source>
        <strain evidence="3 4">PP31</strain>
    </source>
</reference>
<dbReference type="SUPFAM" id="SSF58104">
    <property type="entry name" value="Methyl-accepting chemotaxis protein (MCP) signaling domain"/>
    <property type="match status" value="1"/>
</dbReference>
<dbReference type="RefSeq" id="WP_155304945.1">
    <property type="nucleotide sequence ID" value="NZ_AP021875.1"/>
</dbReference>
<dbReference type="PANTHER" id="PTHR33371">
    <property type="entry name" value="INTERMEMBRANE PHOSPHOLIPID TRANSPORT SYSTEM BINDING PROTEIN MLAD-RELATED"/>
    <property type="match status" value="1"/>
</dbReference>
<dbReference type="OrthoDB" id="8579797at2"/>
<dbReference type="KEGG" id="dwd:DSCW_35040"/>
<dbReference type="Pfam" id="PF02470">
    <property type="entry name" value="MlaD"/>
    <property type="match status" value="1"/>
</dbReference>
<keyword evidence="1" id="KW-0472">Membrane</keyword>
<evidence type="ECO:0000313" key="4">
    <source>
        <dbReference type="Proteomes" id="UP000427769"/>
    </source>
</evidence>
<evidence type="ECO:0000313" key="3">
    <source>
        <dbReference type="EMBL" id="BBO76087.1"/>
    </source>
</evidence>
<name>A0A5K7ZJ43_9BACT</name>
<dbReference type="PANTHER" id="PTHR33371:SF4">
    <property type="entry name" value="INTERMEMBRANE PHOSPHOLIPID TRANSPORT SYSTEM BINDING PROTEIN MLAD"/>
    <property type="match status" value="1"/>
</dbReference>
<keyword evidence="1" id="KW-1133">Transmembrane helix</keyword>
<dbReference type="InterPro" id="IPR052336">
    <property type="entry name" value="MlaD_Phospholipid_Transporter"/>
</dbReference>
<evidence type="ECO:0000259" key="2">
    <source>
        <dbReference type="Pfam" id="PF02470"/>
    </source>
</evidence>
<proteinExistence type="predicted"/>
<organism evidence="3 4">
    <name type="scientific">Desulfosarcina widdelii</name>
    <dbReference type="NCBI Taxonomy" id="947919"/>
    <lineage>
        <taxon>Bacteria</taxon>
        <taxon>Pseudomonadati</taxon>
        <taxon>Thermodesulfobacteriota</taxon>
        <taxon>Desulfobacteria</taxon>
        <taxon>Desulfobacterales</taxon>
        <taxon>Desulfosarcinaceae</taxon>
        <taxon>Desulfosarcina</taxon>
    </lineage>
</organism>
<keyword evidence="4" id="KW-1185">Reference proteome</keyword>
<feature type="transmembrane region" description="Helical" evidence="1">
    <location>
        <begin position="12"/>
        <end position="30"/>
    </location>
</feature>
<dbReference type="InterPro" id="IPR003399">
    <property type="entry name" value="Mce/MlaD"/>
</dbReference>
<dbReference type="Gene3D" id="1.10.287.950">
    <property type="entry name" value="Methyl-accepting chemotaxis protein"/>
    <property type="match status" value="1"/>
</dbReference>
<dbReference type="AlphaFoldDB" id="A0A5K7ZJ43"/>
<sequence>METSFTKAEKSVGVFIIGIFLLLLTTLVILGRGKDWFAEEVTFYTSFKESYNLQVNAAVKLFKADIGKVERISLGEDNVNVELAILARYASRIRQDSVAVVDSPTLIGSEYISIIPGNSTSPKIPVGGMIPSQEKKSITDILKEFEVEKTALLAVRTIQEVSELVTILKDPQGPLLTTLDHIERTSLHLERIAGKIDQGQGTLGSLLASRELMDRILSNLDRTNALLDHIQATAAKGPGLIDQVSGNLSTIQTAGAGVVENVETMKEILDEARQSMETIQVILENMEEGSQDIPQVTATAREGIREIRDGVGNIDRVVKSLQRNIIIRSNLPDEPGVVDVDAGLRPK</sequence>
<dbReference type="EMBL" id="AP021875">
    <property type="protein sequence ID" value="BBO76087.1"/>
    <property type="molecule type" value="Genomic_DNA"/>
</dbReference>
<dbReference type="Proteomes" id="UP000427769">
    <property type="component" value="Chromosome"/>
</dbReference>
<keyword evidence="1" id="KW-0812">Transmembrane</keyword>
<accession>A0A5K7ZJ43</accession>
<feature type="domain" description="Mce/MlaD" evidence="2">
    <location>
        <begin position="41"/>
        <end position="117"/>
    </location>
</feature>